<organism evidence="1 2">
    <name type="scientific">Atta colombica</name>
    <dbReference type="NCBI Taxonomy" id="520822"/>
    <lineage>
        <taxon>Eukaryota</taxon>
        <taxon>Metazoa</taxon>
        <taxon>Ecdysozoa</taxon>
        <taxon>Arthropoda</taxon>
        <taxon>Hexapoda</taxon>
        <taxon>Insecta</taxon>
        <taxon>Pterygota</taxon>
        <taxon>Neoptera</taxon>
        <taxon>Endopterygota</taxon>
        <taxon>Hymenoptera</taxon>
        <taxon>Apocrita</taxon>
        <taxon>Aculeata</taxon>
        <taxon>Formicoidea</taxon>
        <taxon>Formicidae</taxon>
        <taxon>Myrmicinae</taxon>
        <taxon>Atta</taxon>
    </lineage>
</organism>
<accession>A0A151HZS4</accession>
<dbReference type="AlphaFoldDB" id="A0A151HZS4"/>
<sequence length="141" mass="15135">MYATYLSTDTAGFPSSSLSSPERAAIIKVVYPSALPEVRISSRGSHAFGRCLAVIFTVIKLQTKCGKSQLSEAVESDSVIPSISKVVSLYERSDSDEIKDQRTTPILFHGVLSLCLASEASMSGNPVYIYVPQVVVSNNAT</sequence>
<protein>
    <submittedName>
        <fullName evidence="1">Uncharacterized protein</fullName>
    </submittedName>
</protein>
<reference evidence="1 2" key="1">
    <citation type="submission" date="2015-09" db="EMBL/GenBank/DDBJ databases">
        <title>Atta colombica WGS genome.</title>
        <authorList>
            <person name="Nygaard S."/>
            <person name="Hu H."/>
            <person name="Boomsma J."/>
            <person name="Zhang G."/>
        </authorList>
    </citation>
    <scope>NUCLEOTIDE SEQUENCE [LARGE SCALE GENOMIC DNA]</scope>
    <source>
        <strain evidence="1">Treedump-2</strain>
        <tissue evidence="1">Whole body</tissue>
    </source>
</reference>
<gene>
    <name evidence="1" type="ORF">ALC53_10906</name>
</gene>
<evidence type="ECO:0000313" key="2">
    <source>
        <dbReference type="Proteomes" id="UP000078540"/>
    </source>
</evidence>
<keyword evidence="2" id="KW-1185">Reference proteome</keyword>
<dbReference type="EMBL" id="KQ976642">
    <property type="protein sequence ID" value="KYM78689.1"/>
    <property type="molecule type" value="Genomic_DNA"/>
</dbReference>
<evidence type="ECO:0000313" key="1">
    <source>
        <dbReference type="EMBL" id="KYM78689.1"/>
    </source>
</evidence>
<proteinExistence type="predicted"/>
<dbReference type="Proteomes" id="UP000078540">
    <property type="component" value="Unassembled WGS sequence"/>
</dbReference>
<name>A0A151HZS4_9HYME</name>